<proteinExistence type="predicted"/>
<feature type="compositionally biased region" description="Low complexity" evidence="1">
    <location>
        <begin position="1"/>
        <end position="11"/>
    </location>
</feature>
<reference evidence="2" key="1">
    <citation type="submission" date="2023-04" db="EMBL/GenBank/DDBJ databases">
        <title>Phytophthora fragariaefolia NBRC 109709.</title>
        <authorList>
            <person name="Ichikawa N."/>
            <person name="Sato H."/>
            <person name="Tonouchi N."/>
        </authorList>
    </citation>
    <scope>NUCLEOTIDE SEQUENCE</scope>
    <source>
        <strain evidence="2">NBRC 109709</strain>
    </source>
</reference>
<evidence type="ECO:0000313" key="3">
    <source>
        <dbReference type="Proteomes" id="UP001165121"/>
    </source>
</evidence>
<evidence type="ECO:0000256" key="1">
    <source>
        <dbReference type="SAM" id="MobiDB-lite"/>
    </source>
</evidence>
<sequence>MAPTVSAAMVSPPAPATPHDSTKIIVRQFRKEDLSQVIQLFKEGMLNYPKSKQDPRLHEYIDNIVKTDLGDIEATYYVVLVMHINVWHYALNGSPG</sequence>
<gene>
    <name evidence="2" type="ORF">Pfra01_001367300</name>
</gene>
<comment type="caution">
    <text evidence="2">The sequence shown here is derived from an EMBL/GenBank/DDBJ whole genome shotgun (WGS) entry which is preliminary data.</text>
</comment>
<organism evidence="2 3">
    <name type="scientific">Phytophthora fragariaefolia</name>
    <dbReference type="NCBI Taxonomy" id="1490495"/>
    <lineage>
        <taxon>Eukaryota</taxon>
        <taxon>Sar</taxon>
        <taxon>Stramenopiles</taxon>
        <taxon>Oomycota</taxon>
        <taxon>Peronosporomycetes</taxon>
        <taxon>Peronosporales</taxon>
        <taxon>Peronosporaceae</taxon>
        <taxon>Phytophthora</taxon>
    </lineage>
</organism>
<dbReference type="OrthoDB" id="91894at2759"/>
<keyword evidence="3" id="KW-1185">Reference proteome</keyword>
<feature type="region of interest" description="Disordered" evidence="1">
    <location>
        <begin position="1"/>
        <end position="21"/>
    </location>
</feature>
<dbReference type="Proteomes" id="UP001165121">
    <property type="component" value="Unassembled WGS sequence"/>
</dbReference>
<evidence type="ECO:0000313" key="2">
    <source>
        <dbReference type="EMBL" id="GMF42154.1"/>
    </source>
</evidence>
<dbReference type="EMBL" id="BSXT01001404">
    <property type="protein sequence ID" value="GMF42154.1"/>
    <property type="molecule type" value="Genomic_DNA"/>
</dbReference>
<dbReference type="AlphaFoldDB" id="A0A9W6XNN8"/>
<accession>A0A9W6XNN8</accession>
<protein>
    <submittedName>
        <fullName evidence="2">Unnamed protein product</fullName>
    </submittedName>
</protein>
<name>A0A9W6XNN8_9STRA</name>